<dbReference type="Proteomes" id="UP000535838">
    <property type="component" value="Unassembled WGS sequence"/>
</dbReference>
<dbReference type="InterPro" id="IPR009057">
    <property type="entry name" value="Homeodomain-like_sf"/>
</dbReference>
<keyword evidence="3" id="KW-0804">Transcription</keyword>
<dbReference type="Pfam" id="PF14246">
    <property type="entry name" value="TetR_C_7"/>
    <property type="match status" value="1"/>
</dbReference>
<dbReference type="FunFam" id="1.10.10.60:FF:000141">
    <property type="entry name" value="TetR family transcriptional regulator"/>
    <property type="match status" value="1"/>
</dbReference>
<sequence length="208" mass="23037">MPIQTSRQAAKRKQILEAARKLFFTRGYAGTSMDLVTAEAGVSKQTLYRYYATKESLFSDLLNEVILELTEEKQPALTSLPVPESREQLYGILLMMSQVIAQKLSNPLYVSILRIVFSESARFPEISESFQQTIPRSVGILADLLRSSSRSGLVKLADEDVEMSINMFIGPFISHSVFSGLGGGESSPQPLPLPALEQICRLYVNAIT</sequence>
<dbReference type="SUPFAM" id="SSF48498">
    <property type="entry name" value="Tetracyclin repressor-like, C-terminal domain"/>
    <property type="match status" value="1"/>
</dbReference>
<dbReference type="GO" id="GO:0045892">
    <property type="term" value="P:negative regulation of DNA-templated transcription"/>
    <property type="evidence" value="ECO:0007669"/>
    <property type="project" value="UniProtKB-ARBA"/>
</dbReference>
<evidence type="ECO:0000256" key="1">
    <source>
        <dbReference type="ARBA" id="ARBA00023015"/>
    </source>
</evidence>
<dbReference type="PROSITE" id="PS50977">
    <property type="entry name" value="HTH_TETR_2"/>
    <property type="match status" value="1"/>
</dbReference>
<evidence type="ECO:0000313" key="6">
    <source>
        <dbReference type="EMBL" id="MBB6637645.1"/>
    </source>
</evidence>
<dbReference type="GO" id="GO:0003700">
    <property type="term" value="F:DNA-binding transcription factor activity"/>
    <property type="evidence" value="ECO:0007669"/>
    <property type="project" value="TreeGrafter"/>
</dbReference>
<reference evidence="6 7" key="1">
    <citation type="submission" date="2020-08" db="EMBL/GenBank/DDBJ databases">
        <title>Cohnella phylogeny.</title>
        <authorList>
            <person name="Dunlap C."/>
        </authorList>
    </citation>
    <scope>NUCLEOTIDE SEQUENCE [LARGE SCALE GENOMIC DNA]</scope>
    <source>
        <strain evidence="6 7">DSM 25241</strain>
    </source>
</reference>
<keyword evidence="7" id="KW-1185">Reference proteome</keyword>
<dbReference type="AlphaFoldDB" id="A0A841T4R9"/>
<feature type="domain" description="HTH tetR-type" evidence="5">
    <location>
        <begin position="9"/>
        <end position="69"/>
    </location>
</feature>
<dbReference type="InterPro" id="IPR001647">
    <property type="entry name" value="HTH_TetR"/>
</dbReference>
<comment type="caution">
    <text evidence="6">The sequence shown here is derived from an EMBL/GenBank/DDBJ whole genome shotgun (WGS) entry which is preliminary data.</text>
</comment>
<dbReference type="PRINTS" id="PR00455">
    <property type="entry name" value="HTHTETR"/>
</dbReference>
<dbReference type="InterPro" id="IPR039536">
    <property type="entry name" value="TetR_C_Proteobacteria"/>
</dbReference>
<dbReference type="PANTHER" id="PTHR30055">
    <property type="entry name" value="HTH-TYPE TRANSCRIPTIONAL REGULATOR RUTR"/>
    <property type="match status" value="1"/>
</dbReference>
<dbReference type="InterPro" id="IPR050109">
    <property type="entry name" value="HTH-type_TetR-like_transc_reg"/>
</dbReference>
<dbReference type="InterPro" id="IPR036271">
    <property type="entry name" value="Tet_transcr_reg_TetR-rel_C_sf"/>
</dbReference>
<protein>
    <submittedName>
        <fullName evidence="6">TetR/AcrR family transcriptional regulator</fullName>
    </submittedName>
</protein>
<organism evidence="6 7">
    <name type="scientific">Cohnella thailandensis</name>
    <dbReference type="NCBI Taxonomy" id="557557"/>
    <lineage>
        <taxon>Bacteria</taxon>
        <taxon>Bacillati</taxon>
        <taxon>Bacillota</taxon>
        <taxon>Bacilli</taxon>
        <taxon>Bacillales</taxon>
        <taxon>Paenibacillaceae</taxon>
        <taxon>Cohnella</taxon>
    </lineage>
</organism>
<proteinExistence type="predicted"/>
<keyword evidence="1" id="KW-0805">Transcription regulation</keyword>
<dbReference type="PANTHER" id="PTHR30055:SF234">
    <property type="entry name" value="HTH-TYPE TRANSCRIPTIONAL REGULATOR BETI"/>
    <property type="match status" value="1"/>
</dbReference>
<evidence type="ECO:0000256" key="3">
    <source>
        <dbReference type="ARBA" id="ARBA00023163"/>
    </source>
</evidence>
<dbReference type="EMBL" id="JACJVQ010000024">
    <property type="protein sequence ID" value="MBB6637645.1"/>
    <property type="molecule type" value="Genomic_DNA"/>
</dbReference>
<accession>A0A841T4R9</accession>
<feature type="DNA-binding region" description="H-T-H motif" evidence="4">
    <location>
        <begin position="32"/>
        <end position="51"/>
    </location>
</feature>
<dbReference type="GO" id="GO:0000976">
    <property type="term" value="F:transcription cis-regulatory region binding"/>
    <property type="evidence" value="ECO:0007669"/>
    <property type="project" value="TreeGrafter"/>
</dbReference>
<dbReference type="RefSeq" id="WP_185122855.1">
    <property type="nucleotide sequence ID" value="NZ_JACJVQ010000024.1"/>
</dbReference>
<evidence type="ECO:0000259" key="5">
    <source>
        <dbReference type="PROSITE" id="PS50977"/>
    </source>
</evidence>
<evidence type="ECO:0000313" key="7">
    <source>
        <dbReference type="Proteomes" id="UP000535838"/>
    </source>
</evidence>
<evidence type="ECO:0000256" key="2">
    <source>
        <dbReference type="ARBA" id="ARBA00023125"/>
    </source>
</evidence>
<dbReference type="Pfam" id="PF00440">
    <property type="entry name" value="TetR_N"/>
    <property type="match status" value="1"/>
</dbReference>
<keyword evidence="2 4" id="KW-0238">DNA-binding</keyword>
<evidence type="ECO:0000256" key="4">
    <source>
        <dbReference type="PROSITE-ProRule" id="PRU00335"/>
    </source>
</evidence>
<dbReference type="Gene3D" id="1.10.357.10">
    <property type="entry name" value="Tetracycline Repressor, domain 2"/>
    <property type="match status" value="1"/>
</dbReference>
<gene>
    <name evidence="6" type="ORF">H7B67_26275</name>
</gene>
<name>A0A841T4R9_9BACL</name>
<dbReference type="SUPFAM" id="SSF46689">
    <property type="entry name" value="Homeodomain-like"/>
    <property type="match status" value="1"/>
</dbReference>